<dbReference type="Pfam" id="PF02769">
    <property type="entry name" value="AIRS_C"/>
    <property type="match status" value="2"/>
</dbReference>
<dbReference type="SUPFAM" id="SSF56042">
    <property type="entry name" value="PurM C-terminal domain-like"/>
    <property type="match status" value="2"/>
</dbReference>
<comment type="caution">
    <text evidence="11">The sequence shown here is derived from an EMBL/GenBank/DDBJ whole genome shotgun (WGS) entry which is preliminary data.</text>
</comment>
<gene>
    <name evidence="11" type="ORF">ASZ90_018913</name>
</gene>
<proteinExistence type="inferred from homology"/>
<dbReference type="Gene3D" id="3.90.650.10">
    <property type="entry name" value="PurM-like C-terminal domain"/>
    <property type="match status" value="2"/>
</dbReference>
<evidence type="ECO:0000256" key="5">
    <source>
        <dbReference type="ARBA" id="ARBA00022755"/>
    </source>
</evidence>
<dbReference type="NCBIfam" id="TIGR01736">
    <property type="entry name" value="FGAM_synth_II"/>
    <property type="match status" value="1"/>
</dbReference>
<reference evidence="11" key="1">
    <citation type="journal article" date="2015" name="Proc. Natl. Acad. Sci. U.S.A.">
        <title>Networks of energetic and metabolic interactions define dynamics in microbial communities.</title>
        <authorList>
            <person name="Embree M."/>
            <person name="Liu J.K."/>
            <person name="Al-Bassam M.M."/>
            <person name="Zengler K."/>
        </authorList>
    </citation>
    <scope>NUCLEOTIDE SEQUENCE</scope>
</reference>
<dbReference type="InterPro" id="IPR010074">
    <property type="entry name" value="PRibForGlyAmidine_synth_PurL"/>
</dbReference>
<dbReference type="InterPro" id="IPR036921">
    <property type="entry name" value="PurM-like_N_sf"/>
</dbReference>
<evidence type="ECO:0000259" key="10">
    <source>
        <dbReference type="Pfam" id="PF18072"/>
    </source>
</evidence>
<sequence length="733" mass="79008">MKEMTYKEMGLLDEEYEQITGILGRQPNYLELGMFSVMWSEHCGYKNSRPLLKNFPTEGPQVIQGPGENAGVVDIGDGQALVFKIESHNHPSAIEPYQGAATGVGGIVRDIFTMGARPIASLNSLRFGNLDDERVKQLLSGVVAGIGDYGNCLGIPTVGGEVYFNPAYQGNPLVNAMCVGLVNKDEIAYATAGEVRSPLMLVGARTGRDGIHGATFASEELSEASQEKRPSVQVGDPFMEKLLIEACLELIKEDLVAGMQDLGAAGLTSSIAESASKKGRGVIVDVSRVPRRETGMIPYEVMLSESQERMLIVPREGKQGRIEEIFDKWGLDATVIGEVSDDGMFKVFEGDVLVGAVPVEALTEGCPVYVREGIEPPYYRESREFNIDELPECDAGEALNKLLASPNIASKRWVYTQYDHQVMTNSVVVPGDADAAVLRIKGYQKGVALATDCNGRMVYLDPYQGGMMAVCEGARNIACVGAKPLALTNCLNFGSPENPYIYWQMQEAIRGMSDAARVLGTPVVSGNVSLYNETAAGAIFPTPVVGMVGLLEDIDKRCGMAFQEEGDLIVLLGRPREELGGSEYLFACHGLETGAVPNIDLEEESSLIKLLISLIEAGLVKSCHDISDGGLAAALAESSIKGNTGFKVDFDFKGKRKDMILFSEAPSRVVASLEEKDLAAARSLSTQFGIEISVLGKVGGDKMIFSDCGTEFIKLAVPDAAKIWEEAIECHMK</sequence>
<feature type="domain" description="PurM-like N-terminal" evidence="8">
    <location>
        <begin position="433"/>
        <end position="550"/>
    </location>
</feature>
<keyword evidence="1" id="KW-0963">Cytoplasm</keyword>
<keyword evidence="4" id="KW-0547">Nucleotide-binding</keyword>
<keyword evidence="6" id="KW-0067">ATP-binding</keyword>
<evidence type="ECO:0000256" key="3">
    <source>
        <dbReference type="ARBA" id="ARBA00022723"/>
    </source>
</evidence>
<dbReference type="EC" id="6.3.5.3" evidence="11"/>
<dbReference type="NCBIfam" id="NF002290">
    <property type="entry name" value="PRK01213.1"/>
    <property type="match status" value="1"/>
</dbReference>
<protein>
    <submittedName>
        <fullName evidence="11">Phosphoribosylformylglycinamidine synthase, synthetase subunit</fullName>
        <ecNumber evidence="11">6.3.5.3</ecNumber>
    </submittedName>
</protein>
<feature type="domain" description="PurM-like C-terminal" evidence="9">
    <location>
        <begin position="200"/>
        <end position="347"/>
    </location>
</feature>
<accession>A0A0W8E4V0</accession>
<dbReference type="PANTHER" id="PTHR43555:SF1">
    <property type="entry name" value="PHOSPHORIBOSYLFORMYLGLYCINAMIDINE SYNTHASE SUBUNIT PURL"/>
    <property type="match status" value="1"/>
</dbReference>
<keyword evidence="5" id="KW-0658">Purine biosynthesis</keyword>
<dbReference type="GO" id="GO:0005524">
    <property type="term" value="F:ATP binding"/>
    <property type="evidence" value="ECO:0007669"/>
    <property type="project" value="UniProtKB-KW"/>
</dbReference>
<feature type="domain" description="Phosphoribosylformylglycinamidine synthase linker" evidence="10">
    <location>
        <begin position="3"/>
        <end position="46"/>
    </location>
</feature>
<feature type="domain" description="PurM-like C-terminal" evidence="9">
    <location>
        <begin position="564"/>
        <end position="702"/>
    </location>
</feature>
<evidence type="ECO:0000256" key="1">
    <source>
        <dbReference type="ARBA" id="ARBA00022490"/>
    </source>
</evidence>
<dbReference type="Pfam" id="PF00586">
    <property type="entry name" value="AIRS"/>
    <property type="match status" value="2"/>
</dbReference>
<dbReference type="EMBL" id="LNQE01001872">
    <property type="protein sequence ID" value="KUG03668.1"/>
    <property type="molecule type" value="Genomic_DNA"/>
</dbReference>
<dbReference type="CDD" id="cd02204">
    <property type="entry name" value="PurL_repeat2"/>
    <property type="match status" value="1"/>
</dbReference>
<dbReference type="HAMAP" id="MF_00420">
    <property type="entry name" value="PurL_2"/>
    <property type="match status" value="1"/>
</dbReference>
<dbReference type="GO" id="GO:0006189">
    <property type="term" value="P:'de novo' IMP biosynthetic process"/>
    <property type="evidence" value="ECO:0007669"/>
    <property type="project" value="InterPro"/>
</dbReference>
<dbReference type="Pfam" id="PF18072">
    <property type="entry name" value="FGAR-AT_linker"/>
    <property type="match status" value="1"/>
</dbReference>
<name>A0A0W8E4V0_9ZZZZ</name>
<dbReference type="InterPro" id="IPR036676">
    <property type="entry name" value="PurM-like_C_sf"/>
</dbReference>
<evidence type="ECO:0000259" key="9">
    <source>
        <dbReference type="Pfam" id="PF02769"/>
    </source>
</evidence>
<dbReference type="AlphaFoldDB" id="A0A0W8E4V0"/>
<dbReference type="GO" id="GO:0004642">
    <property type="term" value="F:phosphoribosylformylglycinamidine synthase activity"/>
    <property type="evidence" value="ECO:0007669"/>
    <property type="project" value="UniProtKB-EC"/>
</dbReference>
<evidence type="ECO:0000256" key="2">
    <source>
        <dbReference type="ARBA" id="ARBA00022598"/>
    </source>
</evidence>
<dbReference type="PANTHER" id="PTHR43555">
    <property type="entry name" value="PHOSPHORIBOSYLFORMYLGLYCINAMIDINE SYNTHASE SUBUNIT PURL"/>
    <property type="match status" value="1"/>
</dbReference>
<organism evidence="11">
    <name type="scientific">hydrocarbon metagenome</name>
    <dbReference type="NCBI Taxonomy" id="938273"/>
    <lineage>
        <taxon>unclassified sequences</taxon>
        <taxon>metagenomes</taxon>
        <taxon>ecological metagenomes</taxon>
    </lineage>
</organism>
<evidence type="ECO:0000256" key="4">
    <source>
        <dbReference type="ARBA" id="ARBA00022741"/>
    </source>
</evidence>
<feature type="domain" description="PurM-like N-terminal" evidence="8">
    <location>
        <begin position="67"/>
        <end position="182"/>
    </location>
</feature>
<dbReference type="InterPro" id="IPR041609">
    <property type="entry name" value="PurL_linker"/>
</dbReference>
<keyword evidence="7" id="KW-0460">Magnesium</keyword>
<keyword evidence="3" id="KW-0479">Metal-binding</keyword>
<dbReference type="SUPFAM" id="SSF55326">
    <property type="entry name" value="PurM N-terminal domain-like"/>
    <property type="match status" value="2"/>
</dbReference>
<dbReference type="CDD" id="cd02203">
    <property type="entry name" value="PurL_repeat1"/>
    <property type="match status" value="1"/>
</dbReference>
<dbReference type="InterPro" id="IPR016188">
    <property type="entry name" value="PurM-like_N"/>
</dbReference>
<evidence type="ECO:0000313" key="11">
    <source>
        <dbReference type="EMBL" id="KUG03668.1"/>
    </source>
</evidence>
<dbReference type="PIRSF" id="PIRSF001587">
    <property type="entry name" value="FGAM_synthase_II"/>
    <property type="match status" value="1"/>
</dbReference>
<evidence type="ECO:0000256" key="7">
    <source>
        <dbReference type="ARBA" id="ARBA00022842"/>
    </source>
</evidence>
<dbReference type="InterPro" id="IPR010918">
    <property type="entry name" value="PurM-like_C_dom"/>
</dbReference>
<evidence type="ECO:0000259" key="8">
    <source>
        <dbReference type="Pfam" id="PF00586"/>
    </source>
</evidence>
<dbReference type="FunFam" id="3.30.1330.10:FF:000004">
    <property type="entry name" value="Phosphoribosylformylglycinamidine synthase subunit PurL"/>
    <property type="match status" value="1"/>
</dbReference>
<evidence type="ECO:0000256" key="6">
    <source>
        <dbReference type="ARBA" id="ARBA00022840"/>
    </source>
</evidence>
<dbReference type="GO" id="GO:0046872">
    <property type="term" value="F:metal ion binding"/>
    <property type="evidence" value="ECO:0007669"/>
    <property type="project" value="UniProtKB-KW"/>
</dbReference>
<dbReference type="Gene3D" id="3.30.1330.10">
    <property type="entry name" value="PurM-like, N-terminal domain"/>
    <property type="match status" value="2"/>
</dbReference>
<keyword evidence="2 11" id="KW-0436">Ligase</keyword>